<feature type="compositionally biased region" description="Polar residues" evidence="1">
    <location>
        <begin position="188"/>
        <end position="203"/>
    </location>
</feature>
<name>A0A0C3D6Z2_9AGAM</name>
<proteinExistence type="predicted"/>
<dbReference type="OrthoDB" id="1920326at2759"/>
<dbReference type="Proteomes" id="UP000053989">
    <property type="component" value="Unassembled WGS sequence"/>
</dbReference>
<reference evidence="2 3" key="1">
    <citation type="submission" date="2014-04" db="EMBL/GenBank/DDBJ databases">
        <authorList>
            <consortium name="DOE Joint Genome Institute"/>
            <person name="Kuo A."/>
            <person name="Kohler A."/>
            <person name="Nagy L.G."/>
            <person name="Floudas D."/>
            <person name="Copeland A."/>
            <person name="Barry K.W."/>
            <person name="Cichocki N."/>
            <person name="Veneault-Fourrey C."/>
            <person name="LaButti K."/>
            <person name="Lindquist E.A."/>
            <person name="Lipzen A."/>
            <person name="Lundell T."/>
            <person name="Morin E."/>
            <person name="Murat C."/>
            <person name="Sun H."/>
            <person name="Tunlid A."/>
            <person name="Henrissat B."/>
            <person name="Grigoriev I.V."/>
            <person name="Hibbett D.S."/>
            <person name="Martin F."/>
            <person name="Nordberg H.P."/>
            <person name="Cantor M.N."/>
            <person name="Hua S.X."/>
        </authorList>
    </citation>
    <scope>NUCLEOTIDE SEQUENCE [LARGE SCALE GENOMIC DNA]</scope>
    <source>
        <strain evidence="2 3">Foug A</strain>
    </source>
</reference>
<dbReference type="AlphaFoldDB" id="A0A0C3D6Z2"/>
<reference evidence="3" key="2">
    <citation type="submission" date="2015-01" db="EMBL/GenBank/DDBJ databases">
        <title>Evolutionary Origins and Diversification of the Mycorrhizal Mutualists.</title>
        <authorList>
            <consortium name="DOE Joint Genome Institute"/>
            <consortium name="Mycorrhizal Genomics Consortium"/>
            <person name="Kohler A."/>
            <person name="Kuo A."/>
            <person name="Nagy L.G."/>
            <person name="Floudas D."/>
            <person name="Copeland A."/>
            <person name="Barry K.W."/>
            <person name="Cichocki N."/>
            <person name="Veneault-Fourrey C."/>
            <person name="LaButti K."/>
            <person name="Lindquist E.A."/>
            <person name="Lipzen A."/>
            <person name="Lundell T."/>
            <person name="Morin E."/>
            <person name="Murat C."/>
            <person name="Riley R."/>
            <person name="Ohm R."/>
            <person name="Sun H."/>
            <person name="Tunlid A."/>
            <person name="Henrissat B."/>
            <person name="Grigoriev I.V."/>
            <person name="Hibbett D.S."/>
            <person name="Martin F."/>
        </authorList>
    </citation>
    <scope>NUCLEOTIDE SEQUENCE [LARGE SCALE GENOMIC DNA]</scope>
    <source>
        <strain evidence="3">Foug A</strain>
    </source>
</reference>
<feature type="compositionally biased region" description="Acidic residues" evidence="1">
    <location>
        <begin position="158"/>
        <end position="168"/>
    </location>
</feature>
<feature type="compositionally biased region" description="Basic and acidic residues" evidence="1">
    <location>
        <begin position="79"/>
        <end position="94"/>
    </location>
</feature>
<evidence type="ECO:0000256" key="1">
    <source>
        <dbReference type="SAM" id="MobiDB-lite"/>
    </source>
</evidence>
<protein>
    <submittedName>
        <fullName evidence="2">Uncharacterized protein</fullName>
    </submittedName>
</protein>
<evidence type="ECO:0000313" key="2">
    <source>
        <dbReference type="EMBL" id="KIM56545.1"/>
    </source>
</evidence>
<organism evidence="2 3">
    <name type="scientific">Scleroderma citrinum Foug A</name>
    <dbReference type="NCBI Taxonomy" id="1036808"/>
    <lineage>
        <taxon>Eukaryota</taxon>
        <taxon>Fungi</taxon>
        <taxon>Dikarya</taxon>
        <taxon>Basidiomycota</taxon>
        <taxon>Agaricomycotina</taxon>
        <taxon>Agaricomycetes</taxon>
        <taxon>Agaricomycetidae</taxon>
        <taxon>Boletales</taxon>
        <taxon>Sclerodermatineae</taxon>
        <taxon>Sclerodermataceae</taxon>
        <taxon>Scleroderma</taxon>
    </lineage>
</organism>
<feature type="region of interest" description="Disordered" evidence="1">
    <location>
        <begin position="125"/>
        <end position="204"/>
    </location>
</feature>
<dbReference type="HOGENOM" id="CLU_581603_0_0_1"/>
<keyword evidence="3" id="KW-1185">Reference proteome</keyword>
<dbReference type="InParanoid" id="A0A0C3D6Z2"/>
<feature type="region of interest" description="Disordered" evidence="1">
    <location>
        <begin position="79"/>
        <end position="102"/>
    </location>
</feature>
<gene>
    <name evidence="2" type="ORF">SCLCIDRAFT_10700</name>
</gene>
<dbReference type="EMBL" id="KN822114">
    <property type="protein sequence ID" value="KIM56545.1"/>
    <property type="molecule type" value="Genomic_DNA"/>
</dbReference>
<evidence type="ECO:0000313" key="3">
    <source>
        <dbReference type="Proteomes" id="UP000053989"/>
    </source>
</evidence>
<accession>A0A0C3D6Z2</accession>
<sequence length="470" mass="52790">MECADIDQQCTCHRDHPDGSLSAADVHVDCPCDDHDDHLDMNMECTEIDLQYTGCHDRPGGSSSAVDTCPCEEHDDHLDTNTHAEQGHGVHSSDAETQPAVGVPNCSVNIPEYLYSSLHDGHNLSLSKQNHTHTHPSPVLAVDNPYGSDLTATPPCLGDDDNDDEEAAELDREFSWSDDSVPPDATDPTGNTSSQGPPCSSMPTWLKNDYHQVRERLTKEMKHNSSRMPTCYERCSFYDGPENHFLAARKSYDGSAAGIFHQCRYFVWLPHLLVDHIPCPACLEAKRQGLWTHVVYLQSNGFVDSPRRAVDIEENVYIIGYRYCCAHKDCHKTYQSWSLPILAALPRAVSDQFSFRLTYRSGLTGRLAVLHYHRFDRLQCQFLEMASARLAGSLQDCWSSNRPFGEFGNRDGYAGYIPSQGYFGRFYDMMVEAEAPELQQIISSRPANVLKHDHSFKVSVVSVIWVLEKI</sequence>